<keyword evidence="1" id="KW-1133">Transmembrane helix</keyword>
<dbReference type="AlphaFoldDB" id="A0A1G9EH75"/>
<keyword evidence="1" id="KW-0472">Membrane</keyword>
<organism evidence="2 3">
    <name type="scientific">Microbulbifer yueqingensis</name>
    <dbReference type="NCBI Taxonomy" id="658219"/>
    <lineage>
        <taxon>Bacteria</taxon>
        <taxon>Pseudomonadati</taxon>
        <taxon>Pseudomonadota</taxon>
        <taxon>Gammaproteobacteria</taxon>
        <taxon>Cellvibrionales</taxon>
        <taxon>Microbulbiferaceae</taxon>
        <taxon>Microbulbifer</taxon>
    </lineage>
</organism>
<evidence type="ECO:0000313" key="2">
    <source>
        <dbReference type="EMBL" id="SDK75500.1"/>
    </source>
</evidence>
<protein>
    <submittedName>
        <fullName evidence="2">Uncharacterized protein</fullName>
    </submittedName>
</protein>
<keyword evidence="1" id="KW-0812">Transmembrane</keyword>
<evidence type="ECO:0000256" key="1">
    <source>
        <dbReference type="SAM" id="Phobius"/>
    </source>
</evidence>
<dbReference type="Proteomes" id="UP000199305">
    <property type="component" value="Unassembled WGS sequence"/>
</dbReference>
<gene>
    <name evidence="2" type="ORF">SAMN05216212_3128</name>
</gene>
<feature type="transmembrane region" description="Helical" evidence="1">
    <location>
        <begin position="128"/>
        <end position="153"/>
    </location>
</feature>
<proteinExistence type="predicted"/>
<dbReference type="EMBL" id="FNFH01000008">
    <property type="protein sequence ID" value="SDK75500.1"/>
    <property type="molecule type" value="Genomic_DNA"/>
</dbReference>
<sequence length="157" mass="17203">MGYDLHITRKDNWSDYAGPLISLAEWEQYVHGDPSMRMDNSAEGKTAEGSVIRVQSDGLAVWTAYSGHEPGGNMAWFYYRDGNISVKNPDEEILGKMIAVARSLEARVQGDEGEYYPREEVQPGAADIAMGISAVHLAGGGLILLVLAILWFVTNRG</sequence>
<keyword evidence="3" id="KW-1185">Reference proteome</keyword>
<name>A0A1G9EH75_9GAMM</name>
<reference evidence="3" key="1">
    <citation type="submission" date="2016-10" db="EMBL/GenBank/DDBJ databases">
        <authorList>
            <person name="Varghese N."/>
            <person name="Submissions S."/>
        </authorList>
    </citation>
    <scope>NUCLEOTIDE SEQUENCE [LARGE SCALE GENOMIC DNA]</scope>
    <source>
        <strain evidence="3">CGMCC 1.10658</strain>
    </source>
</reference>
<accession>A0A1G9EH75</accession>
<dbReference type="STRING" id="658219.SAMN05216212_3128"/>
<dbReference type="RefSeq" id="WP_175453148.1">
    <property type="nucleotide sequence ID" value="NZ_FNFH01000008.1"/>
</dbReference>
<evidence type="ECO:0000313" key="3">
    <source>
        <dbReference type="Proteomes" id="UP000199305"/>
    </source>
</evidence>